<reference evidence="1 2" key="1">
    <citation type="journal article" date="2014" name="Nature">
        <title>An environmental bacterial taxon with a large and distinct metabolic repertoire.</title>
        <authorList>
            <person name="Wilson M.C."/>
            <person name="Mori T."/>
            <person name="Ruckert C."/>
            <person name="Uria A.R."/>
            <person name="Helf M.J."/>
            <person name="Takada K."/>
            <person name="Gernert C."/>
            <person name="Steffens U.A."/>
            <person name="Heycke N."/>
            <person name="Schmitt S."/>
            <person name="Rinke C."/>
            <person name="Helfrich E.J."/>
            <person name="Brachmann A.O."/>
            <person name="Gurgui C."/>
            <person name="Wakimoto T."/>
            <person name="Kracht M."/>
            <person name="Crusemann M."/>
            <person name="Hentschel U."/>
            <person name="Abe I."/>
            <person name="Matsunaga S."/>
            <person name="Kalinowski J."/>
            <person name="Takeyama H."/>
            <person name="Piel J."/>
        </authorList>
    </citation>
    <scope>NUCLEOTIDE SEQUENCE [LARGE SCALE GENOMIC DNA]</scope>
    <source>
        <strain evidence="2">TSY1</strain>
    </source>
</reference>
<accession>W4LW26</accession>
<dbReference type="HOGENOM" id="CLU_2804426_0_0_7"/>
<dbReference type="EMBL" id="AZHW01000217">
    <property type="protein sequence ID" value="ETX01587.1"/>
    <property type="molecule type" value="Genomic_DNA"/>
</dbReference>
<protein>
    <submittedName>
        <fullName evidence="1">Uncharacterized protein</fullName>
    </submittedName>
</protein>
<organism evidence="1 2">
    <name type="scientific">Entotheonella factor</name>
    <dbReference type="NCBI Taxonomy" id="1429438"/>
    <lineage>
        <taxon>Bacteria</taxon>
        <taxon>Pseudomonadati</taxon>
        <taxon>Nitrospinota/Tectimicrobiota group</taxon>
        <taxon>Candidatus Tectimicrobiota</taxon>
        <taxon>Candidatus Entotheonellia</taxon>
        <taxon>Candidatus Entotheonellales</taxon>
        <taxon>Candidatus Entotheonellaceae</taxon>
        <taxon>Candidatus Entotheonella</taxon>
    </lineage>
</organism>
<evidence type="ECO:0000313" key="2">
    <source>
        <dbReference type="Proteomes" id="UP000019141"/>
    </source>
</evidence>
<dbReference type="AlphaFoldDB" id="W4LW26"/>
<comment type="caution">
    <text evidence="1">The sequence shown here is derived from an EMBL/GenBank/DDBJ whole genome shotgun (WGS) entry which is preliminary data.</text>
</comment>
<name>W4LW26_ENTF1</name>
<keyword evidence="2" id="KW-1185">Reference proteome</keyword>
<evidence type="ECO:0000313" key="1">
    <source>
        <dbReference type="EMBL" id="ETX01587.1"/>
    </source>
</evidence>
<dbReference type="Proteomes" id="UP000019141">
    <property type="component" value="Unassembled WGS sequence"/>
</dbReference>
<sequence length="67" mass="7464">MTTALQCEDRQGVEMMRPEPSMTTTLYDLIWALQTVVPPGEDDAVVSCVASWMHDGRIRAAREVSPL</sequence>
<gene>
    <name evidence="1" type="ORF">ETSY1_06805</name>
</gene>
<proteinExistence type="predicted"/>